<evidence type="ECO:0000256" key="1">
    <source>
        <dbReference type="SAM" id="MobiDB-lite"/>
    </source>
</evidence>
<name>A0A6C0HIZ7_9ZZZZ</name>
<feature type="region of interest" description="Disordered" evidence="1">
    <location>
        <begin position="1"/>
        <end position="33"/>
    </location>
</feature>
<feature type="compositionally biased region" description="Polar residues" evidence="1">
    <location>
        <begin position="59"/>
        <end position="70"/>
    </location>
</feature>
<feature type="region of interest" description="Disordered" evidence="1">
    <location>
        <begin position="51"/>
        <end position="70"/>
    </location>
</feature>
<organism evidence="2">
    <name type="scientific">viral metagenome</name>
    <dbReference type="NCBI Taxonomy" id="1070528"/>
    <lineage>
        <taxon>unclassified sequences</taxon>
        <taxon>metagenomes</taxon>
        <taxon>organismal metagenomes</taxon>
    </lineage>
</organism>
<sequence>MSSAALARKRRANGVSDSPPAIPQSQQSAQPKVGLTLPQVLSVIDARLKLLENPKSTKSETPTSDNTFSSEVQQEYEARFQMLATEIQELKDTILKLQTFTMEVNHTLFTERQFHTLEEVVVEEKEKSTFDSIMETLQEGD</sequence>
<protein>
    <submittedName>
        <fullName evidence="2">Uncharacterized protein</fullName>
    </submittedName>
</protein>
<proteinExistence type="predicted"/>
<accession>A0A6C0HIZ7</accession>
<evidence type="ECO:0000313" key="2">
    <source>
        <dbReference type="EMBL" id="QHT80340.1"/>
    </source>
</evidence>
<dbReference type="AlphaFoldDB" id="A0A6C0HIZ7"/>
<dbReference type="EMBL" id="MN739967">
    <property type="protein sequence ID" value="QHT80340.1"/>
    <property type="molecule type" value="Genomic_DNA"/>
</dbReference>
<feature type="compositionally biased region" description="Low complexity" evidence="1">
    <location>
        <begin position="16"/>
        <end position="31"/>
    </location>
</feature>
<reference evidence="2" key="1">
    <citation type="journal article" date="2020" name="Nature">
        <title>Giant virus diversity and host interactions through global metagenomics.</title>
        <authorList>
            <person name="Schulz F."/>
            <person name="Roux S."/>
            <person name="Paez-Espino D."/>
            <person name="Jungbluth S."/>
            <person name="Walsh D.A."/>
            <person name="Denef V.J."/>
            <person name="McMahon K.D."/>
            <person name="Konstantinidis K.T."/>
            <person name="Eloe-Fadrosh E.A."/>
            <person name="Kyrpides N.C."/>
            <person name="Woyke T."/>
        </authorList>
    </citation>
    <scope>NUCLEOTIDE SEQUENCE</scope>
    <source>
        <strain evidence="2">GVMAG-M-3300023184-120</strain>
    </source>
</reference>